<dbReference type="InterPro" id="IPR055198">
    <property type="entry name" value="NSD_PHD"/>
</dbReference>
<sequence length="649" mass="73200">EEGEIVPDSVTNYSFVNSHNTPISFSTLPLHWKNHDQDDVLVHVDNVDVTFAFLKGSTDGGLQSVYKEVIGWKLELSNDVPEVYVLSKGDTWININKPRKCYEYIVKSVLVVVYCLHFVKRNVKAVRKEILSWLMKTLSLDEFCESLEKCLADHLSLIRIAVAKDKDLAKSEYLKAFLMDIENPGRREALHEKSQTTNKSKFIVSDGEEEEDADEGVDLDGDDDDDELFDSVCAFCDNGGDVLPCEGKCMRSFHPTIEAGADTCCESLGFENAAQYEAVPTYLCDNCKHQKHQCFVCGLLGSSDKSSSPEVFPCVSATCGHFYHPKCVANSFYPSDADKALASQLQSQIAAGKTFTCPIHKCLRCQGGENKDDHELQFAVCRRCPKAYHRKCLPKTIVFEGSADATIKQRAWDDLLPKRILMYCRKHAIDASMGTPKRDHLCFPSVVRKRNQEGRITTMMSERRSNALGNFRVVDTEKKPKVVERQRNTVSYGDTKLEKAKSSTMYKMTTSLDKKPIPRSLVQPSNILRIKLPNKDMPREQRVISKPEKKMEVESPPQVDAEMKKKILNLMEDATSSFDSEEFIKEKKRRCTHKIYVPQHGLDKTITMGKVKASVKAVQAALKTLDDGGNVEDAKAVCEPNVLHQLIRW</sequence>
<dbReference type="PANTHER" id="PTHR46235:SF19">
    <property type="entry name" value="HISTONE-LYSINE N-METHYLTRANSFERASE CHROMATIN REGULATOR PHD FAMILY"/>
    <property type="match status" value="1"/>
</dbReference>
<keyword evidence="2" id="KW-0479">Metal-binding</keyword>
<dbReference type="Gene3D" id="3.30.40.10">
    <property type="entry name" value="Zinc/RING finger domain, C3HC4 (zinc finger)"/>
    <property type="match status" value="2"/>
</dbReference>
<dbReference type="PANTHER" id="PTHR46235">
    <property type="entry name" value="PHD FINGER-CONTAINING PROTEIN DDB_G0268158"/>
    <property type="match status" value="1"/>
</dbReference>
<keyword evidence="4" id="KW-0862">Zinc</keyword>
<evidence type="ECO:0000313" key="9">
    <source>
        <dbReference type="Proteomes" id="UP001206925"/>
    </source>
</evidence>
<protein>
    <recommendedName>
        <fullName evidence="7">Zinc finger PHD-type domain-containing protein</fullName>
    </recommendedName>
</protein>
<evidence type="ECO:0000256" key="4">
    <source>
        <dbReference type="ARBA" id="ARBA00022833"/>
    </source>
</evidence>
<keyword evidence="5" id="KW-0539">Nucleus</keyword>
<dbReference type="Pfam" id="PF12047">
    <property type="entry name" value="DNMT1-RFD"/>
    <property type="match status" value="1"/>
</dbReference>
<evidence type="ECO:0000256" key="1">
    <source>
        <dbReference type="ARBA" id="ARBA00004123"/>
    </source>
</evidence>
<feature type="domain" description="Zinc finger PHD-type" evidence="7">
    <location>
        <begin position="362"/>
        <end position="428"/>
    </location>
</feature>
<keyword evidence="9" id="KW-1185">Reference proteome</keyword>
<name>A0AAD5CND7_AMBAR</name>
<evidence type="ECO:0000256" key="3">
    <source>
        <dbReference type="ARBA" id="ARBA00022771"/>
    </source>
</evidence>
<proteinExistence type="predicted"/>
<feature type="domain" description="Zinc finger PHD-type" evidence="7">
    <location>
        <begin position="293"/>
        <end position="361"/>
    </location>
</feature>
<dbReference type="SMART" id="SM00249">
    <property type="entry name" value="PHD"/>
    <property type="match status" value="3"/>
</dbReference>
<dbReference type="CDD" id="cd15566">
    <property type="entry name" value="PHD3_NSD"/>
    <property type="match status" value="1"/>
</dbReference>
<dbReference type="CDD" id="cd15565">
    <property type="entry name" value="PHD2_NSD"/>
    <property type="match status" value="1"/>
</dbReference>
<organism evidence="8 9">
    <name type="scientific">Ambrosia artemisiifolia</name>
    <name type="common">Common ragweed</name>
    <dbReference type="NCBI Taxonomy" id="4212"/>
    <lineage>
        <taxon>Eukaryota</taxon>
        <taxon>Viridiplantae</taxon>
        <taxon>Streptophyta</taxon>
        <taxon>Embryophyta</taxon>
        <taxon>Tracheophyta</taxon>
        <taxon>Spermatophyta</taxon>
        <taxon>Magnoliopsida</taxon>
        <taxon>eudicotyledons</taxon>
        <taxon>Gunneridae</taxon>
        <taxon>Pentapetalae</taxon>
        <taxon>asterids</taxon>
        <taxon>campanulids</taxon>
        <taxon>Asterales</taxon>
        <taxon>Asteraceae</taxon>
        <taxon>Asteroideae</taxon>
        <taxon>Heliantheae alliance</taxon>
        <taxon>Heliantheae</taxon>
        <taxon>Ambrosia</taxon>
    </lineage>
</organism>
<dbReference type="GO" id="GO:0005634">
    <property type="term" value="C:nucleus"/>
    <property type="evidence" value="ECO:0007669"/>
    <property type="project" value="UniProtKB-SubCell"/>
</dbReference>
<dbReference type="EMBL" id="JAMZMK010007401">
    <property type="protein sequence ID" value="KAI7744962.1"/>
    <property type="molecule type" value="Genomic_DNA"/>
</dbReference>
<feature type="non-terminal residue" evidence="8">
    <location>
        <position position="1"/>
    </location>
</feature>
<gene>
    <name evidence="8" type="ORF">M8C21_006459</name>
</gene>
<dbReference type="InterPro" id="IPR013083">
    <property type="entry name" value="Znf_RING/FYVE/PHD"/>
</dbReference>
<feature type="domain" description="Zinc finger PHD-type" evidence="7">
    <location>
        <begin position="232"/>
        <end position="288"/>
    </location>
</feature>
<feature type="compositionally biased region" description="Acidic residues" evidence="6">
    <location>
        <begin position="206"/>
        <end position="221"/>
    </location>
</feature>
<reference evidence="8" key="1">
    <citation type="submission" date="2022-06" db="EMBL/GenBank/DDBJ databases">
        <title>Uncovering the hologenomic basis of an extraordinary plant invasion.</title>
        <authorList>
            <person name="Bieker V.C."/>
            <person name="Martin M.D."/>
            <person name="Gilbert T."/>
            <person name="Hodgins K."/>
            <person name="Battlay P."/>
            <person name="Petersen B."/>
            <person name="Wilson J."/>
        </authorList>
    </citation>
    <scope>NUCLEOTIDE SEQUENCE</scope>
    <source>
        <strain evidence="8">AA19_3_7</strain>
        <tissue evidence="8">Leaf</tissue>
    </source>
</reference>
<dbReference type="Pfam" id="PF22908">
    <property type="entry name" value="PHD_NSD"/>
    <property type="match status" value="1"/>
</dbReference>
<evidence type="ECO:0000313" key="8">
    <source>
        <dbReference type="EMBL" id="KAI7744962.1"/>
    </source>
</evidence>
<accession>A0AAD5CND7</accession>
<dbReference type="GO" id="GO:0008270">
    <property type="term" value="F:zinc ion binding"/>
    <property type="evidence" value="ECO:0007669"/>
    <property type="project" value="UniProtKB-KW"/>
</dbReference>
<dbReference type="AlphaFoldDB" id="A0AAD5CND7"/>
<dbReference type="InterPro" id="IPR001965">
    <property type="entry name" value="Znf_PHD"/>
</dbReference>
<dbReference type="InterPro" id="IPR022702">
    <property type="entry name" value="Cytosine_MeTrfase1_RFD"/>
</dbReference>
<comment type="subcellular location">
    <subcellularLocation>
        <location evidence="1">Nucleus</location>
    </subcellularLocation>
</comment>
<keyword evidence="3" id="KW-0863">Zinc-finger</keyword>
<evidence type="ECO:0000259" key="7">
    <source>
        <dbReference type="SMART" id="SM00249"/>
    </source>
</evidence>
<feature type="non-terminal residue" evidence="8">
    <location>
        <position position="649"/>
    </location>
</feature>
<feature type="region of interest" description="Disordered" evidence="6">
    <location>
        <begin position="188"/>
        <end position="221"/>
    </location>
</feature>
<comment type="caution">
    <text evidence="8">The sequence shown here is derived from an EMBL/GenBank/DDBJ whole genome shotgun (WGS) entry which is preliminary data.</text>
</comment>
<evidence type="ECO:0000256" key="5">
    <source>
        <dbReference type="ARBA" id="ARBA00023242"/>
    </source>
</evidence>
<evidence type="ECO:0000256" key="6">
    <source>
        <dbReference type="SAM" id="MobiDB-lite"/>
    </source>
</evidence>
<dbReference type="Proteomes" id="UP001206925">
    <property type="component" value="Unassembled WGS sequence"/>
</dbReference>
<evidence type="ECO:0000256" key="2">
    <source>
        <dbReference type="ARBA" id="ARBA00022723"/>
    </source>
</evidence>